<reference evidence="3" key="4">
    <citation type="submission" date="2025-09" db="UniProtKB">
        <authorList>
            <consortium name="Ensembl"/>
        </authorList>
    </citation>
    <scope>IDENTIFICATION</scope>
    <source>
        <strain evidence="3">C57BL/6J</strain>
    </source>
</reference>
<proteinExistence type="predicted"/>
<dbReference type="Proteomes" id="UP000000589">
    <property type="component" value="Chromosome 11"/>
</dbReference>
<keyword evidence="5" id="KW-1185">Reference proteome</keyword>
<reference evidence="3 5" key="1">
    <citation type="journal article" date="2009" name="PLoS Biol.">
        <title>Lineage-specific biology revealed by a finished genome assembly of the mouse.</title>
        <authorList>
            <consortium name="Mouse Genome Sequencing Consortium"/>
            <person name="Church D.M."/>
            <person name="Goodstadt L."/>
            <person name="Hillier L.W."/>
            <person name="Zody M.C."/>
            <person name="Goldstein S."/>
            <person name="She X."/>
            <person name="Bult C.J."/>
            <person name="Agarwala R."/>
            <person name="Cherry J.L."/>
            <person name="DiCuccio M."/>
            <person name="Hlavina W."/>
            <person name="Kapustin Y."/>
            <person name="Meric P."/>
            <person name="Maglott D."/>
            <person name="Birtle Z."/>
            <person name="Marques A.C."/>
            <person name="Graves T."/>
            <person name="Zhou S."/>
            <person name="Teague B."/>
            <person name="Potamousis K."/>
            <person name="Churas C."/>
            <person name="Place M."/>
            <person name="Herschleb J."/>
            <person name="Runnheim R."/>
            <person name="Forrest D."/>
            <person name="Amos-Landgraf J."/>
            <person name="Schwartz D.C."/>
            <person name="Cheng Z."/>
            <person name="Lindblad-Toh K."/>
            <person name="Eichler E.E."/>
            <person name="Ponting C.P."/>
        </authorList>
    </citation>
    <scope>NUCLEOTIDE SEQUENCE [LARGE SCALE GENOMIC DNA]</scope>
    <source>
        <strain evidence="3 5">C57BL/6J</strain>
    </source>
</reference>
<dbReference type="PeptideAtlas" id="A2A539"/>
<keyword evidence="2" id="KW-0732">Signal</keyword>
<accession>A2A539</accession>
<dbReference type="AGR" id="MGI:1919574"/>
<dbReference type="VEuPathDB" id="HostDB:ENSMUSG00000017417"/>
<feature type="chain" id="PRO_5002642621" evidence="2">
    <location>
        <begin position="20"/>
        <end position="111"/>
    </location>
</feature>
<evidence type="ECO:0000313" key="5">
    <source>
        <dbReference type="Proteomes" id="UP000000589"/>
    </source>
</evidence>
<dbReference type="GeneTree" id="ENSGT00440000033408"/>
<gene>
    <name evidence="3 4" type="primary">Plxdc1</name>
</gene>
<reference evidence="3" key="3">
    <citation type="submission" date="2025-08" db="UniProtKB">
        <authorList>
            <consortium name="Ensembl"/>
        </authorList>
    </citation>
    <scope>IDENTIFICATION</scope>
    <source>
        <strain evidence="3">C57BL/6J</strain>
    </source>
</reference>
<feature type="region of interest" description="Disordered" evidence="1">
    <location>
        <begin position="21"/>
        <end position="73"/>
    </location>
</feature>
<feature type="signal peptide" evidence="2">
    <location>
        <begin position="1"/>
        <end position="19"/>
    </location>
</feature>
<dbReference type="Bgee" id="ENSMUSG00000017417">
    <property type="expression patterns" value="Expressed in motor neuron and 130 other cell types or tissues"/>
</dbReference>
<evidence type="ECO:0000313" key="4">
    <source>
        <dbReference type="MGI" id="MGI:1919574"/>
    </source>
</evidence>
<dbReference type="Ensembl" id="ENSMUST00000107564.2">
    <property type="protein sequence ID" value="ENSMUSP00000103190.2"/>
    <property type="gene ID" value="ENSMUSG00000017417.15"/>
</dbReference>
<evidence type="ECO:0000313" key="3">
    <source>
        <dbReference type="Ensembl" id="ENSMUSP00000103190.2"/>
    </source>
</evidence>
<name>A2A539_MOUSE</name>
<sequence length="111" mass="12299">MRAQLWLLQLLLLRGAARALSPATPAGHNEGQDSAWTAKRTRQGWSRRPRESPAQVLKPGKTQLSQDLGGGSLAIDTLPDNRTRVVVSAEPTWRERRAGACLRVRYGEWDG</sequence>
<dbReference type="ExpressionAtlas" id="A2A539">
    <property type="expression patterns" value="baseline and differential"/>
</dbReference>
<evidence type="ECO:0000256" key="1">
    <source>
        <dbReference type="SAM" id="MobiDB-lite"/>
    </source>
</evidence>
<dbReference type="Antibodypedia" id="2551">
    <property type="antibodies" value="355 antibodies from 29 providers"/>
</dbReference>
<dbReference type="HOGENOM" id="CLU_2157533_0_0_1"/>
<protein>
    <submittedName>
        <fullName evidence="3">Plexin domain containing 1</fullName>
    </submittedName>
</protein>
<reference evidence="3 5" key="2">
    <citation type="journal article" date="2011" name="PLoS Biol.">
        <title>Modernizing reference genome assemblies.</title>
        <authorList>
            <person name="Church D.M."/>
            <person name="Schneider V.A."/>
            <person name="Graves T."/>
            <person name="Auger K."/>
            <person name="Cunningham F."/>
            <person name="Bouk N."/>
            <person name="Chen H.C."/>
            <person name="Agarwala R."/>
            <person name="McLaren W.M."/>
            <person name="Ritchie G.R."/>
            <person name="Albracht D."/>
            <person name="Kremitzki M."/>
            <person name="Rock S."/>
            <person name="Kotkiewicz H."/>
            <person name="Kremitzki C."/>
            <person name="Wollam A."/>
            <person name="Trani L."/>
            <person name="Fulton L."/>
            <person name="Fulton R."/>
            <person name="Matthews L."/>
            <person name="Whitehead S."/>
            <person name="Chow W."/>
            <person name="Torrance J."/>
            <person name="Dunn M."/>
            <person name="Harden G."/>
            <person name="Threadgold G."/>
            <person name="Wood J."/>
            <person name="Collins J."/>
            <person name="Heath P."/>
            <person name="Griffiths G."/>
            <person name="Pelan S."/>
            <person name="Grafham D."/>
            <person name="Eichler E.E."/>
            <person name="Weinstock G."/>
            <person name="Mardis E.R."/>
            <person name="Wilson R.K."/>
            <person name="Howe K."/>
            <person name="Flicek P."/>
            <person name="Hubbard T."/>
        </authorList>
    </citation>
    <scope>NUCLEOTIDE SEQUENCE [LARGE SCALE GENOMIC DNA]</scope>
    <source>
        <strain evidence="3 5">C57BL/6J</strain>
    </source>
</reference>
<dbReference type="MGI" id="MGI:1919574">
    <property type="gene designation" value="Plxdc1"/>
</dbReference>
<dbReference type="AlphaFoldDB" id="A2A539"/>
<evidence type="ECO:0000256" key="2">
    <source>
        <dbReference type="SAM" id="SignalP"/>
    </source>
</evidence>
<organism evidence="3 5">
    <name type="scientific">Mus musculus</name>
    <name type="common">Mouse</name>
    <dbReference type="NCBI Taxonomy" id="10090"/>
    <lineage>
        <taxon>Eukaryota</taxon>
        <taxon>Metazoa</taxon>
        <taxon>Chordata</taxon>
        <taxon>Craniata</taxon>
        <taxon>Vertebrata</taxon>
        <taxon>Euteleostomi</taxon>
        <taxon>Mammalia</taxon>
        <taxon>Eutheria</taxon>
        <taxon>Euarchontoglires</taxon>
        <taxon>Glires</taxon>
        <taxon>Rodentia</taxon>
        <taxon>Myomorpha</taxon>
        <taxon>Muroidea</taxon>
        <taxon>Muridae</taxon>
        <taxon>Murinae</taxon>
        <taxon>Mus</taxon>
        <taxon>Mus</taxon>
    </lineage>
</organism>
<dbReference type="ProteomicsDB" id="356933"/>